<dbReference type="EMBL" id="JAQGDS010000004">
    <property type="protein sequence ID" value="KAJ6260895.1"/>
    <property type="molecule type" value="Genomic_DNA"/>
</dbReference>
<dbReference type="Proteomes" id="UP001221413">
    <property type="component" value="Unassembled WGS sequence"/>
</dbReference>
<dbReference type="GO" id="GO:0008270">
    <property type="term" value="F:zinc ion binding"/>
    <property type="evidence" value="ECO:0007669"/>
    <property type="project" value="UniProtKB-KW"/>
</dbReference>
<feature type="region of interest" description="Disordered" evidence="6">
    <location>
        <begin position="354"/>
        <end position="395"/>
    </location>
</feature>
<feature type="domain" description="C2H2-type" evidence="7">
    <location>
        <begin position="71"/>
        <end position="96"/>
    </location>
</feature>
<accession>A0AAD6J0H5</accession>
<evidence type="ECO:0000313" key="8">
    <source>
        <dbReference type="EMBL" id="KAJ6260895.1"/>
    </source>
</evidence>
<dbReference type="Gene3D" id="3.30.160.60">
    <property type="entry name" value="Classic Zinc Finger"/>
    <property type="match status" value="1"/>
</dbReference>
<sequence>MAAYIRGLTTTLLYLKHDDAGMALSRWKPHATFSLSAHGSVQRETYCNECMRHFVSTDALEEHFLDSKFHFYCKLCLRHFRDGKSLENHHKTSRNHHHCMKCNIAVGSQAQLTEHFLEKHAYCVLCRKLFDNDDKLHDHLAGSHHVCWDCNVFYTTEKELKDHYARLKKHPYCSVCREGYADEESYTRHLTVSKNHYYCVQCKRDHNSAEHLLLHFDSREHKSHKLIKCPYCTRTFDAHSSLVIHFEIGTCVGKNKKKEEKDFKALLPNKDNLEKPMKLINDVDRPAYYLPYHGYPKNTVEYSRHAYEPRSSAEAVEVVEPVYKYVDSNRAMEYIGTEPYSRGRRLSYHHYDYERERERERNESRPNRSRSRSRHSNYFRARSQSRHRHHISSDSDDSEWEDILRQSRLATDRSWNGYKFECAVCFKQFHTLERLNCHLARDHDSEVYRCSGRNGCGRVFPTIRGLIRHVETDDRCGMGRWRSWRSASVDDLTSRFRLLDY</sequence>
<keyword evidence="4" id="KW-0862">Zinc</keyword>
<evidence type="ECO:0000256" key="1">
    <source>
        <dbReference type="ARBA" id="ARBA00022723"/>
    </source>
</evidence>
<dbReference type="PROSITE" id="PS50157">
    <property type="entry name" value="ZINC_FINGER_C2H2_2"/>
    <property type="match status" value="2"/>
</dbReference>
<keyword evidence="2" id="KW-0677">Repeat</keyword>
<keyword evidence="9" id="KW-1185">Reference proteome</keyword>
<evidence type="ECO:0000256" key="3">
    <source>
        <dbReference type="ARBA" id="ARBA00022771"/>
    </source>
</evidence>
<dbReference type="PANTHER" id="PTHR24379">
    <property type="entry name" value="KRAB AND ZINC FINGER DOMAIN-CONTAINING"/>
    <property type="match status" value="1"/>
</dbReference>
<gene>
    <name evidence="8" type="ORF">Dda_3556</name>
</gene>
<reference evidence="8" key="1">
    <citation type="submission" date="2023-01" db="EMBL/GenBank/DDBJ databases">
        <title>The chitinases involved in constricting ring structure development in the nematode-trapping fungus Drechslerella dactyloides.</title>
        <authorList>
            <person name="Wang R."/>
            <person name="Zhang L."/>
            <person name="Tang P."/>
            <person name="Li S."/>
            <person name="Liang L."/>
        </authorList>
    </citation>
    <scope>NUCLEOTIDE SEQUENCE</scope>
    <source>
        <strain evidence="8">YMF1.00031</strain>
    </source>
</reference>
<name>A0AAD6J0H5_DREDA</name>
<dbReference type="SMART" id="SM00355">
    <property type="entry name" value="ZnF_C2H2"/>
    <property type="match status" value="10"/>
</dbReference>
<evidence type="ECO:0000256" key="2">
    <source>
        <dbReference type="ARBA" id="ARBA00022737"/>
    </source>
</evidence>
<evidence type="ECO:0000256" key="4">
    <source>
        <dbReference type="ARBA" id="ARBA00022833"/>
    </source>
</evidence>
<dbReference type="AlphaFoldDB" id="A0AAD6J0H5"/>
<dbReference type="PANTHER" id="PTHR24379:SF121">
    <property type="entry name" value="C2H2-TYPE DOMAIN-CONTAINING PROTEIN"/>
    <property type="match status" value="1"/>
</dbReference>
<evidence type="ECO:0000256" key="6">
    <source>
        <dbReference type="SAM" id="MobiDB-lite"/>
    </source>
</evidence>
<organism evidence="8 9">
    <name type="scientific">Drechslerella dactyloides</name>
    <name type="common">Nematode-trapping fungus</name>
    <name type="synonym">Arthrobotrys dactyloides</name>
    <dbReference type="NCBI Taxonomy" id="74499"/>
    <lineage>
        <taxon>Eukaryota</taxon>
        <taxon>Fungi</taxon>
        <taxon>Dikarya</taxon>
        <taxon>Ascomycota</taxon>
        <taxon>Pezizomycotina</taxon>
        <taxon>Orbiliomycetes</taxon>
        <taxon>Orbiliales</taxon>
        <taxon>Orbiliaceae</taxon>
        <taxon>Drechslerella</taxon>
    </lineage>
</organism>
<evidence type="ECO:0000313" key="9">
    <source>
        <dbReference type="Proteomes" id="UP001221413"/>
    </source>
</evidence>
<evidence type="ECO:0000259" key="7">
    <source>
        <dbReference type="PROSITE" id="PS50157"/>
    </source>
</evidence>
<dbReference type="InterPro" id="IPR013087">
    <property type="entry name" value="Znf_C2H2_type"/>
</dbReference>
<proteinExistence type="predicted"/>
<comment type="caution">
    <text evidence="8">The sequence shown here is derived from an EMBL/GenBank/DDBJ whole genome shotgun (WGS) entry which is preliminary data.</text>
</comment>
<keyword evidence="3 5" id="KW-0863">Zinc-finger</keyword>
<evidence type="ECO:0000256" key="5">
    <source>
        <dbReference type="PROSITE-ProRule" id="PRU00042"/>
    </source>
</evidence>
<protein>
    <recommendedName>
        <fullName evidence="7">C2H2-type domain-containing protein</fullName>
    </recommendedName>
</protein>
<feature type="compositionally biased region" description="Basic residues" evidence="6">
    <location>
        <begin position="367"/>
        <end position="390"/>
    </location>
</feature>
<feature type="domain" description="C2H2-type" evidence="7">
    <location>
        <begin position="420"/>
        <end position="448"/>
    </location>
</feature>
<keyword evidence="1" id="KW-0479">Metal-binding</keyword>
<feature type="compositionally biased region" description="Basic and acidic residues" evidence="6">
    <location>
        <begin position="354"/>
        <end position="366"/>
    </location>
</feature>
<dbReference type="PROSITE" id="PS00028">
    <property type="entry name" value="ZINC_FINGER_C2H2_1"/>
    <property type="match status" value="1"/>
</dbReference>